<dbReference type="KEGG" id="emg:BBD33_16720"/>
<evidence type="ECO:0000313" key="1">
    <source>
        <dbReference type="EMBL" id="OOH97619.1"/>
    </source>
</evidence>
<dbReference type="STRING" id="238.BBD35_01075"/>
<evidence type="ECO:0008006" key="3">
    <source>
        <dbReference type="Google" id="ProtNLM"/>
    </source>
</evidence>
<accession>A0A1T3EW37</accession>
<evidence type="ECO:0000313" key="2">
    <source>
        <dbReference type="Proteomes" id="UP000188947"/>
    </source>
</evidence>
<dbReference type="AlphaFoldDB" id="A0A1T3EW37"/>
<dbReference type="RefSeq" id="WP_016200578.1">
    <property type="nucleotide sequence ID" value="NZ_CP014338.1"/>
</dbReference>
<reference evidence="1 2" key="1">
    <citation type="submission" date="2016-11" db="EMBL/GenBank/DDBJ databases">
        <title>Genome sequence and comparative genomic analysis of clinical strain Elizabethkingia meningoseptica 61421 PRCM.</title>
        <authorList>
            <person name="Wang M."/>
            <person name="Hu S."/>
            <person name="Cao L."/>
            <person name="Jiang T."/>
            <person name="Zhou Y."/>
            <person name="Ming D."/>
        </authorList>
    </citation>
    <scope>NUCLEOTIDE SEQUENCE [LARGE SCALE GENOMIC DNA]</scope>
    <source>
        <strain evidence="1 2">61421 PRCM</strain>
    </source>
</reference>
<proteinExistence type="predicted"/>
<dbReference type="OrthoDB" id="945646at2"/>
<protein>
    <recommendedName>
        <fullName evidence="3">VWFA domain-containing protein</fullName>
    </recommendedName>
</protein>
<dbReference type="eggNOG" id="ENOG502ZA8E">
    <property type="taxonomic scope" value="Bacteria"/>
</dbReference>
<organism evidence="1 2">
    <name type="scientific">Elizabethkingia meningoseptica</name>
    <name type="common">Chryseobacterium meningosepticum</name>
    <dbReference type="NCBI Taxonomy" id="238"/>
    <lineage>
        <taxon>Bacteria</taxon>
        <taxon>Pseudomonadati</taxon>
        <taxon>Bacteroidota</taxon>
        <taxon>Flavobacteriia</taxon>
        <taxon>Flavobacteriales</taxon>
        <taxon>Weeksellaceae</taxon>
        <taxon>Elizabethkingia</taxon>
    </lineage>
</organism>
<sequence>MNIKSIFLILSLFLLQNCKKREIKTTGTTVTTETSNIPNAADKNLNVSFLLDLSDRVDPVKYPNASMPYYQRDLQYIKIVEKAFVDHIKQKKILQLNDQMQVFFDPEPQNPEMNKLSQQLKVKFDKNSSKEKIGNVDKIFTEVPPLLYKSAIQGKKYEGADIWRFFKNKVKDYCIKDKHRNILVIITDGYLYHKDSKFTEGNKSSYITPEFIRSKKLTSSGYKELISKNKMGFIPATEGLQNLEVLVLGINPSKNSPYEEDVINQYWSDWLTAMGVKKFHIKNADLPSNLDPVIKKIIQNKN</sequence>
<dbReference type="EMBL" id="MPOG01000003">
    <property type="protein sequence ID" value="OOH97619.1"/>
    <property type="molecule type" value="Genomic_DNA"/>
</dbReference>
<keyword evidence="2" id="KW-1185">Reference proteome</keyword>
<gene>
    <name evidence="1" type="ORF">BMF97_03060</name>
</gene>
<dbReference type="Proteomes" id="UP000188947">
    <property type="component" value="Unassembled WGS sequence"/>
</dbReference>
<comment type="caution">
    <text evidence="1">The sequence shown here is derived from an EMBL/GenBank/DDBJ whole genome shotgun (WGS) entry which is preliminary data.</text>
</comment>
<name>A0A1T3EW37_ELIME</name>
<dbReference type="GeneID" id="48544769"/>